<organism evidence="2 3">
    <name type="scientific">Mesorhizobium robiniae</name>
    <dbReference type="NCBI Taxonomy" id="559315"/>
    <lineage>
        <taxon>Bacteria</taxon>
        <taxon>Pseudomonadati</taxon>
        <taxon>Pseudomonadota</taxon>
        <taxon>Alphaproteobacteria</taxon>
        <taxon>Hyphomicrobiales</taxon>
        <taxon>Phyllobacteriaceae</taxon>
        <taxon>Mesorhizobium</taxon>
    </lineage>
</organism>
<accession>A0ABV2GGE8</accession>
<feature type="chain" id="PRO_5046003710" evidence="1">
    <location>
        <begin position="26"/>
        <end position="282"/>
    </location>
</feature>
<gene>
    <name evidence="2" type="ORF">ABID19_000380</name>
</gene>
<reference evidence="2 3" key="1">
    <citation type="submission" date="2024-06" db="EMBL/GenBank/DDBJ databases">
        <title>Genomic Encyclopedia of Type Strains, Phase IV (KMG-IV): sequencing the most valuable type-strain genomes for metagenomic binning, comparative biology and taxonomic classification.</title>
        <authorList>
            <person name="Goeker M."/>
        </authorList>
    </citation>
    <scope>NUCLEOTIDE SEQUENCE [LARGE SCALE GENOMIC DNA]</scope>
    <source>
        <strain evidence="2 3">DSM 100022</strain>
    </source>
</reference>
<name>A0ABV2GGE8_9HYPH</name>
<sequence>MRMVKRTILGAIQIVLMSAATIASAVEAPMLPADLSKNSNDLQRAVWACEGGATSFQEGSGQKGSGRARFFLGTVDASASRSEPPLTLQDNRLSGLGSLSNDNGWSNIRFDCTLSPDLRKPTAFKFEVVSPTPNDSSSPDDSNAAKTVSTGKSWYVDTSGPIVLTHGVKETDDRDFIASCVKSSGEIQVSLTQTLKWLKDGNYVTVGISGGPGSGLYVGRGVTDDSLGVATPVFRTSAKDPLLGWIASGSSLHINLGGESTYDVSLKGSAQAAKTFAAACNS</sequence>
<dbReference type="Proteomes" id="UP001549204">
    <property type="component" value="Unassembled WGS sequence"/>
</dbReference>
<evidence type="ECO:0000313" key="3">
    <source>
        <dbReference type="Proteomes" id="UP001549204"/>
    </source>
</evidence>
<dbReference type="EMBL" id="JBEPMC010000001">
    <property type="protein sequence ID" value="MET3577365.1"/>
    <property type="molecule type" value="Genomic_DNA"/>
</dbReference>
<feature type="signal peptide" evidence="1">
    <location>
        <begin position="1"/>
        <end position="25"/>
    </location>
</feature>
<proteinExistence type="predicted"/>
<protein>
    <submittedName>
        <fullName evidence="2">Uncharacterized protein</fullName>
    </submittedName>
</protein>
<evidence type="ECO:0000313" key="2">
    <source>
        <dbReference type="EMBL" id="MET3577365.1"/>
    </source>
</evidence>
<evidence type="ECO:0000256" key="1">
    <source>
        <dbReference type="SAM" id="SignalP"/>
    </source>
</evidence>
<dbReference type="RefSeq" id="WP_354487540.1">
    <property type="nucleotide sequence ID" value="NZ_JBEPMC010000001.1"/>
</dbReference>
<keyword evidence="1" id="KW-0732">Signal</keyword>
<keyword evidence="3" id="KW-1185">Reference proteome</keyword>
<comment type="caution">
    <text evidence="2">The sequence shown here is derived from an EMBL/GenBank/DDBJ whole genome shotgun (WGS) entry which is preliminary data.</text>
</comment>